<organism evidence="1 2">
    <name type="scientific">Gardnerella vaginalis 1500E</name>
    <dbReference type="NCBI Taxonomy" id="698957"/>
    <lineage>
        <taxon>Bacteria</taxon>
        <taxon>Bacillati</taxon>
        <taxon>Actinomycetota</taxon>
        <taxon>Actinomycetes</taxon>
        <taxon>Bifidobacteriales</taxon>
        <taxon>Bifidobacteriaceae</taxon>
        <taxon>Gardnerella</taxon>
    </lineage>
</organism>
<dbReference type="Proteomes" id="UP000032875">
    <property type="component" value="Unassembled WGS sequence"/>
</dbReference>
<name>I4M0A1_GARVA</name>
<sequence length="106" mass="12791">MNVIRRILEYYFLQLCDFESTVLSTTVLDMIKKQIMDDPARGVLDYMKYHLAQVMLSYINRSDAFNDGLHFVDESIDREQYRDVFYSIFEVMNQGQHFRHMMEETE</sequence>
<gene>
    <name evidence="1" type="ORF">CGSMWGv1500E_03554</name>
</gene>
<protein>
    <submittedName>
        <fullName evidence="1">Uncharacterized protein</fullName>
    </submittedName>
</protein>
<dbReference type="AlphaFoldDB" id="I4M0A1"/>
<evidence type="ECO:0000313" key="1">
    <source>
        <dbReference type="EMBL" id="EIK82641.1"/>
    </source>
</evidence>
<evidence type="ECO:0000313" key="2">
    <source>
        <dbReference type="Proteomes" id="UP000032875"/>
    </source>
</evidence>
<accession>I4M0A1</accession>
<reference evidence="1 2" key="1">
    <citation type="journal article" date="2012" name="J. Bacteriol.">
        <title>Comparative Genomic Analyses of 17 Clinical Isolates of Gardnerella vaginalis Provide Evidence of Multiple Genetically Isolated Clades Consistent with Subspeciation into Genovars.</title>
        <authorList>
            <person name="Ahmed A."/>
            <person name="Earl J."/>
            <person name="Retchless A."/>
            <person name="Hillier S."/>
            <person name="Rabe L."/>
            <person name="Cherpes T."/>
            <person name="Powell E."/>
            <person name="Janto B."/>
            <person name="Eutsey R."/>
            <person name="Hiller N.L."/>
            <person name="Boissy R."/>
            <person name="Dahlgreen M."/>
            <person name="Hall B."/>
            <person name="Costerton J."/>
            <person name="Post J.C."/>
            <person name="Hu F."/>
            <person name="Ehrlich G."/>
        </authorList>
    </citation>
    <scope>NUCLEOTIDE SEQUENCE [LARGE SCALE GENOMIC DNA]</scope>
    <source>
        <strain evidence="1 2">1500E</strain>
    </source>
</reference>
<dbReference type="EMBL" id="ADES01000012">
    <property type="protein sequence ID" value="EIK82641.1"/>
    <property type="molecule type" value="Genomic_DNA"/>
</dbReference>
<proteinExistence type="predicted"/>
<comment type="caution">
    <text evidence="1">The sequence shown here is derived from an EMBL/GenBank/DDBJ whole genome shotgun (WGS) entry which is preliminary data.</text>
</comment>